<dbReference type="InterPro" id="IPR006977">
    <property type="entry name" value="Yip1_dom"/>
</dbReference>
<dbReference type="AlphaFoldDB" id="A0A844W3C7"/>
<keyword evidence="4 5" id="KW-0472">Membrane</keyword>
<reference evidence="7 8" key="1">
    <citation type="submission" date="2019-11" db="EMBL/GenBank/DDBJ databases">
        <title>Pseudooceanicola pacifica sp. nov., isolated from deep-sea sediment of the Pacific Ocean.</title>
        <authorList>
            <person name="Lyu L."/>
        </authorList>
    </citation>
    <scope>NUCLEOTIDE SEQUENCE [LARGE SCALE GENOMIC DNA]</scope>
    <source>
        <strain evidence="7 8">216_PA32_1</strain>
    </source>
</reference>
<accession>A0A844W3C7</accession>
<proteinExistence type="predicted"/>
<evidence type="ECO:0000256" key="5">
    <source>
        <dbReference type="SAM" id="Phobius"/>
    </source>
</evidence>
<evidence type="ECO:0000256" key="2">
    <source>
        <dbReference type="ARBA" id="ARBA00022692"/>
    </source>
</evidence>
<keyword evidence="2 5" id="KW-0812">Transmembrane</keyword>
<protein>
    <recommendedName>
        <fullName evidence="6">Yip1 domain-containing protein</fullName>
    </recommendedName>
</protein>
<evidence type="ECO:0000256" key="1">
    <source>
        <dbReference type="ARBA" id="ARBA00004141"/>
    </source>
</evidence>
<organism evidence="7 8">
    <name type="scientific">Pseudooceanicola pacificus</name>
    <dbReference type="NCBI Taxonomy" id="2676438"/>
    <lineage>
        <taxon>Bacteria</taxon>
        <taxon>Pseudomonadati</taxon>
        <taxon>Pseudomonadota</taxon>
        <taxon>Alphaproteobacteria</taxon>
        <taxon>Rhodobacterales</taxon>
        <taxon>Paracoccaceae</taxon>
        <taxon>Pseudooceanicola</taxon>
    </lineage>
</organism>
<dbReference type="Proteomes" id="UP000443843">
    <property type="component" value="Unassembled WGS sequence"/>
</dbReference>
<dbReference type="Pfam" id="PF04893">
    <property type="entry name" value="Yip1"/>
    <property type="match status" value="1"/>
</dbReference>
<evidence type="ECO:0000256" key="3">
    <source>
        <dbReference type="ARBA" id="ARBA00022989"/>
    </source>
</evidence>
<comment type="subcellular location">
    <subcellularLocation>
        <location evidence="1">Membrane</location>
        <topology evidence="1">Multi-pass membrane protein</topology>
    </subcellularLocation>
</comment>
<evidence type="ECO:0000256" key="4">
    <source>
        <dbReference type="ARBA" id="ARBA00023136"/>
    </source>
</evidence>
<dbReference type="EMBL" id="WNXQ01000002">
    <property type="protein sequence ID" value="MWB77214.1"/>
    <property type="molecule type" value="Genomic_DNA"/>
</dbReference>
<evidence type="ECO:0000313" key="8">
    <source>
        <dbReference type="Proteomes" id="UP000443843"/>
    </source>
</evidence>
<comment type="caution">
    <text evidence="7">The sequence shown here is derived from an EMBL/GenBank/DDBJ whole genome shotgun (WGS) entry which is preliminary data.</text>
</comment>
<evidence type="ECO:0000313" key="7">
    <source>
        <dbReference type="EMBL" id="MWB77214.1"/>
    </source>
</evidence>
<dbReference type="RefSeq" id="WP_160381484.1">
    <property type="nucleotide sequence ID" value="NZ_WNXQ01000002.1"/>
</dbReference>
<feature type="transmembrane region" description="Helical" evidence="5">
    <location>
        <begin position="104"/>
        <end position="128"/>
    </location>
</feature>
<dbReference type="GO" id="GO:0016020">
    <property type="term" value="C:membrane"/>
    <property type="evidence" value="ECO:0007669"/>
    <property type="project" value="UniProtKB-SubCell"/>
</dbReference>
<feature type="transmembrane region" description="Helical" evidence="5">
    <location>
        <begin position="33"/>
        <end position="51"/>
    </location>
</feature>
<feature type="transmembrane region" description="Helical" evidence="5">
    <location>
        <begin position="71"/>
        <end position="92"/>
    </location>
</feature>
<gene>
    <name evidence="7" type="ORF">GLS40_04180</name>
</gene>
<name>A0A844W3C7_9RHOB</name>
<evidence type="ECO:0000259" key="6">
    <source>
        <dbReference type="Pfam" id="PF04893"/>
    </source>
</evidence>
<feature type="transmembrane region" description="Helical" evidence="5">
    <location>
        <begin position="165"/>
        <end position="189"/>
    </location>
</feature>
<feature type="transmembrane region" description="Helical" evidence="5">
    <location>
        <begin position="134"/>
        <end position="153"/>
    </location>
</feature>
<feature type="domain" description="Yip1" evidence="6">
    <location>
        <begin position="13"/>
        <end position="179"/>
    </location>
</feature>
<keyword evidence="3 5" id="KW-1133">Transmembrane helix</keyword>
<keyword evidence="8" id="KW-1185">Reference proteome</keyword>
<sequence length="194" mass="20016">MMSDLLRNLVADTVLRPRLAAKQVLGMAPGREAMLLALALIAVLNGAFYALALPVEAPSGLPLPAFVNAPVAMAAFAAALLLANVVFLTMSGKILGGVGRFDDLLAISVWLQALRLVLQVGVTVMALLSPGLGGMIAAIAGIWSIWILLNFVAEAHGFSSVARALVAFVIGVIGLAFVLSFMLALFGVAPPEGV</sequence>